<evidence type="ECO:0000313" key="2">
    <source>
        <dbReference type="EMBL" id="PNF24020.1"/>
    </source>
</evidence>
<name>A0A2J7Q604_9NEOP</name>
<dbReference type="PROSITE" id="PS51257">
    <property type="entry name" value="PROKAR_LIPOPROTEIN"/>
    <property type="match status" value="1"/>
</dbReference>
<feature type="chain" id="PRO_5014339755" description="IGFBP N-terminal domain-containing protein" evidence="1">
    <location>
        <begin position="20"/>
        <end position="116"/>
    </location>
</feature>
<proteinExistence type="predicted"/>
<sequence length="116" mass="12160">MSVTLRLAVFALCVAIAACAIRCPEDFCSTVDCVVAAGENAPPCTANQRLNEHGTWCGCCRTCVTQLEEGSDCGITLMIGGPPPVVECSTGLVCSRDTRTCVPESVAEEEEAEDAE</sequence>
<dbReference type="InterPro" id="IPR053741">
    <property type="entry name" value="Ser_Fungal_Prot_Inhib_sf"/>
</dbReference>
<feature type="signal peptide" evidence="1">
    <location>
        <begin position="1"/>
        <end position="19"/>
    </location>
</feature>
<dbReference type="InParanoid" id="A0A2J7Q604"/>
<keyword evidence="1" id="KW-0732">Signal</keyword>
<dbReference type="AlphaFoldDB" id="A0A2J7Q604"/>
<dbReference type="EMBL" id="NEVH01017542">
    <property type="protein sequence ID" value="PNF24020.1"/>
    <property type="molecule type" value="Genomic_DNA"/>
</dbReference>
<organism evidence="2 3">
    <name type="scientific">Cryptotermes secundus</name>
    <dbReference type="NCBI Taxonomy" id="105785"/>
    <lineage>
        <taxon>Eukaryota</taxon>
        <taxon>Metazoa</taxon>
        <taxon>Ecdysozoa</taxon>
        <taxon>Arthropoda</taxon>
        <taxon>Hexapoda</taxon>
        <taxon>Insecta</taxon>
        <taxon>Pterygota</taxon>
        <taxon>Neoptera</taxon>
        <taxon>Polyneoptera</taxon>
        <taxon>Dictyoptera</taxon>
        <taxon>Blattodea</taxon>
        <taxon>Blattoidea</taxon>
        <taxon>Termitoidae</taxon>
        <taxon>Kalotermitidae</taxon>
        <taxon>Cryptotermitinae</taxon>
        <taxon>Cryptotermes</taxon>
    </lineage>
</organism>
<evidence type="ECO:0008006" key="4">
    <source>
        <dbReference type="Google" id="ProtNLM"/>
    </source>
</evidence>
<dbReference type="Gene3D" id="2.10.80.20">
    <property type="match status" value="1"/>
</dbReference>
<evidence type="ECO:0000313" key="3">
    <source>
        <dbReference type="Proteomes" id="UP000235965"/>
    </source>
</evidence>
<dbReference type="Proteomes" id="UP000235965">
    <property type="component" value="Unassembled WGS sequence"/>
</dbReference>
<keyword evidence="3" id="KW-1185">Reference proteome</keyword>
<evidence type="ECO:0000256" key="1">
    <source>
        <dbReference type="SAM" id="SignalP"/>
    </source>
</evidence>
<protein>
    <recommendedName>
        <fullName evidence="4">IGFBP N-terminal domain-containing protein</fullName>
    </recommendedName>
</protein>
<reference evidence="2 3" key="1">
    <citation type="submission" date="2017-12" db="EMBL/GenBank/DDBJ databases">
        <title>Hemimetabolous genomes reveal molecular basis of termite eusociality.</title>
        <authorList>
            <person name="Harrison M.C."/>
            <person name="Jongepier E."/>
            <person name="Robertson H.M."/>
            <person name="Arning N."/>
            <person name="Bitard-Feildel T."/>
            <person name="Chao H."/>
            <person name="Childers C.P."/>
            <person name="Dinh H."/>
            <person name="Doddapaneni H."/>
            <person name="Dugan S."/>
            <person name="Gowin J."/>
            <person name="Greiner C."/>
            <person name="Han Y."/>
            <person name="Hu H."/>
            <person name="Hughes D.S.T."/>
            <person name="Huylmans A.-K."/>
            <person name="Kemena C."/>
            <person name="Kremer L.P.M."/>
            <person name="Lee S.L."/>
            <person name="Lopez-Ezquerra A."/>
            <person name="Mallet L."/>
            <person name="Monroy-Kuhn J.M."/>
            <person name="Moser A."/>
            <person name="Murali S.C."/>
            <person name="Muzny D.M."/>
            <person name="Otani S."/>
            <person name="Piulachs M.-D."/>
            <person name="Poelchau M."/>
            <person name="Qu J."/>
            <person name="Schaub F."/>
            <person name="Wada-Katsumata A."/>
            <person name="Worley K.C."/>
            <person name="Xie Q."/>
            <person name="Ylla G."/>
            <person name="Poulsen M."/>
            <person name="Gibbs R.A."/>
            <person name="Schal C."/>
            <person name="Richards S."/>
            <person name="Belles X."/>
            <person name="Korb J."/>
            <person name="Bornberg-Bauer E."/>
        </authorList>
    </citation>
    <scope>NUCLEOTIDE SEQUENCE [LARGE SCALE GENOMIC DNA]</scope>
    <source>
        <tissue evidence="2">Whole body</tissue>
    </source>
</reference>
<comment type="caution">
    <text evidence="2">The sequence shown here is derived from an EMBL/GenBank/DDBJ whole genome shotgun (WGS) entry which is preliminary data.</text>
</comment>
<accession>A0A2J7Q604</accession>
<gene>
    <name evidence="2" type="ORF">B7P43_G08613</name>
</gene>